<accession>A0ABR0B6G7</accession>
<evidence type="ECO:0000313" key="2">
    <source>
        <dbReference type="Proteomes" id="UP001234178"/>
    </source>
</evidence>
<comment type="caution">
    <text evidence="1">The sequence shown here is derived from an EMBL/GenBank/DDBJ whole genome shotgun (WGS) entry which is preliminary data.</text>
</comment>
<evidence type="ECO:0000313" key="1">
    <source>
        <dbReference type="EMBL" id="KAK4037285.1"/>
    </source>
</evidence>
<name>A0ABR0B6G7_9CRUS</name>
<reference evidence="1 2" key="1">
    <citation type="journal article" date="2023" name="Nucleic Acids Res.">
        <title>The hologenome of Daphnia magna reveals possible DNA methylation and microbiome-mediated evolution of the host genome.</title>
        <authorList>
            <person name="Chaturvedi A."/>
            <person name="Li X."/>
            <person name="Dhandapani V."/>
            <person name="Marshall H."/>
            <person name="Kissane S."/>
            <person name="Cuenca-Cambronero M."/>
            <person name="Asole G."/>
            <person name="Calvet F."/>
            <person name="Ruiz-Romero M."/>
            <person name="Marangio P."/>
            <person name="Guigo R."/>
            <person name="Rago D."/>
            <person name="Mirbahai L."/>
            <person name="Eastwood N."/>
            <person name="Colbourne J.K."/>
            <person name="Zhou J."/>
            <person name="Mallon E."/>
            <person name="Orsini L."/>
        </authorList>
    </citation>
    <scope>NUCLEOTIDE SEQUENCE [LARGE SCALE GENOMIC DNA]</scope>
    <source>
        <strain evidence="1">LRV0_1</strain>
    </source>
</reference>
<dbReference type="EMBL" id="JAOYFB010000040">
    <property type="protein sequence ID" value="KAK4037285.1"/>
    <property type="molecule type" value="Genomic_DNA"/>
</dbReference>
<keyword evidence="2" id="KW-1185">Reference proteome</keyword>
<gene>
    <name evidence="1" type="ORF">OUZ56_029321</name>
</gene>
<organism evidence="1 2">
    <name type="scientific">Daphnia magna</name>
    <dbReference type="NCBI Taxonomy" id="35525"/>
    <lineage>
        <taxon>Eukaryota</taxon>
        <taxon>Metazoa</taxon>
        <taxon>Ecdysozoa</taxon>
        <taxon>Arthropoda</taxon>
        <taxon>Crustacea</taxon>
        <taxon>Branchiopoda</taxon>
        <taxon>Diplostraca</taxon>
        <taxon>Cladocera</taxon>
        <taxon>Anomopoda</taxon>
        <taxon>Daphniidae</taxon>
        <taxon>Daphnia</taxon>
    </lineage>
</organism>
<proteinExistence type="predicted"/>
<dbReference type="Proteomes" id="UP001234178">
    <property type="component" value="Unassembled WGS sequence"/>
</dbReference>
<protein>
    <submittedName>
        <fullName evidence="1">Uncharacterized protein</fullName>
    </submittedName>
</protein>
<sequence>MWVKWRSIDGYSQSRLSCYEMAVANISDRKHAETTNCLTWRLIEGTTTAELLDSSSECSHVKDLRDLT</sequence>